<feature type="region of interest" description="Disordered" evidence="1">
    <location>
        <begin position="1"/>
        <end position="100"/>
    </location>
</feature>
<reference evidence="2 3" key="1">
    <citation type="submission" date="2019-03" db="EMBL/GenBank/DDBJ databases">
        <title>First draft genome of Liparis tanakae, snailfish: a comprehensive survey of snailfish specific genes.</title>
        <authorList>
            <person name="Kim W."/>
            <person name="Song I."/>
            <person name="Jeong J.-H."/>
            <person name="Kim D."/>
            <person name="Kim S."/>
            <person name="Ryu S."/>
            <person name="Song J.Y."/>
            <person name="Lee S.K."/>
        </authorList>
    </citation>
    <scope>NUCLEOTIDE SEQUENCE [LARGE SCALE GENOMIC DNA]</scope>
    <source>
        <tissue evidence="2">Muscle</tissue>
    </source>
</reference>
<evidence type="ECO:0000313" key="2">
    <source>
        <dbReference type="EMBL" id="TNN79089.1"/>
    </source>
</evidence>
<comment type="caution">
    <text evidence="2">The sequence shown here is derived from an EMBL/GenBank/DDBJ whole genome shotgun (WGS) entry which is preliminary data.</text>
</comment>
<keyword evidence="3" id="KW-1185">Reference proteome</keyword>
<organism evidence="2 3">
    <name type="scientific">Liparis tanakae</name>
    <name type="common">Tanaka's snailfish</name>
    <dbReference type="NCBI Taxonomy" id="230148"/>
    <lineage>
        <taxon>Eukaryota</taxon>
        <taxon>Metazoa</taxon>
        <taxon>Chordata</taxon>
        <taxon>Craniata</taxon>
        <taxon>Vertebrata</taxon>
        <taxon>Euteleostomi</taxon>
        <taxon>Actinopterygii</taxon>
        <taxon>Neopterygii</taxon>
        <taxon>Teleostei</taxon>
        <taxon>Neoteleostei</taxon>
        <taxon>Acanthomorphata</taxon>
        <taxon>Eupercaria</taxon>
        <taxon>Perciformes</taxon>
        <taxon>Cottioidei</taxon>
        <taxon>Cottales</taxon>
        <taxon>Liparidae</taxon>
        <taxon>Liparis</taxon>
    </lineage>
</organism>
<protein>
    <submittedName>
        <fullName evidence="2">Uncharacterized protein</fullName>
    </submittedName>
</protein>
<proteinExistence type="predicted"/>
<name>A0A4Z2IM31_9TELE</name>
<gene>
    <name evidence="2" type="ORF">EYF80_010768</name>
</gene>
<dbReference type="Proteomes" id="UP000314294">
    <property type="component" value="Unassembled WGS sequence"/>
</dbReference>
<feature type="compositionally biased region" description="Acidic residues" evidence="1">
    <location>
        <begin position="71"/>
        <end position="81"/>
    </location>
</feature>
<sequence>MTKLENSTAMAWGQEEEPLVTDKQHGVRWLGDGETESNVCQSPALAENLSSRMRLVPSVTKPRPRATDQNQDQDQDQDQNQDQDQVQVQDQAHKSHQRHNCTIALPGSSAHAYCHTQVLC</sequence>
<evidence type="ECO:0000313" key="3">
    <source>
        <dbReference type="Proteomes" id="UP000314294"/>
    </source>
</evidence>
<dbReference type="EMBL" id="SRLO01000068">
    <property type="protein sequence ID" value="TNN79089.1"/>
    <property type="molecule type" value="Genomic_DNA"/>
</dbReference>
<dbReference type="AlphaFoldDB" id="A0A4Z2IM31"/>
<accession>A0A4Z2IM31</accession>
<evidence type="ECO:0000256" key="1">
    <source>
        <dbReference type="SAM" id="MobiDB-lite"/>
    </source>
</evidence>